<dbReference type="InterPro" id="IPR011335">
    <property type="entry name" value="Restrct_endonuc-II-like"/>
</dbReference>
<keyword evidence="1" id="KW-0862">Zinc</keyword>
<name>A0A8T2MCK0_ASTMX</name>
<dbReference type="SUPFAM" id="SSF52980">
    <property type="entry name" value="Restriction endonuclease-like"/>
    <property type="match status" value="1"/>
</dbReference>
<dbReference type="AlphaFoldDB" id="A0A8T2MCK0"/>
<proteinExistence type="predicted"/>
<accession>A0A8T2MCK0</accession>
<dbReference type="InterPro" id="IPR019080">
    <property type="entry name" value="YqaJ_viral_recombinase"/>
</dbReference>
<organism evidence="4 5">
    <name type="scientific">Astyanax mexicanus</name>
    <name type="common">Blind cave fish</name>
    <name type="synonym">Astyanax fasciatus mexicanus</name>
    <dbReference type="NCBI Taxonomy" id="7994"/>
    <lineage>
        <taxon>Eukaryota</taxon>
        <taxon>Metazoa</taxon>
        <taxon>Chordata</taxon>
        <taxon>Craniata</taxon>
        <taxon>Vertebrata</taxon>
        <taxon>Euteleostomi</taxon>
        <taxon>Actinopterygii</taxon>
        <taxon>Neopterygii</taxon>
        <taxon>Teleostei</taxon>
        <taxon>Ostariophysi</taxon>
        <taxon>Characiformes</taxon>
        <taxon>Characoidei</taxon>
        <taxon>Acestrorhamphidae</taxon>
        <taxon>Acestrorhamphinae</taxon>
        <taxon>Astyanax</taxon>
    </lineage>
</organism>
<dbReference type="InterPro" id="IPR051703">
    <property type="entry name" value="NF-kappa-B_Signaling_Reg"/>
</dbReference>
<keyword evidence="1" id="KW-0863">Zinc-finger</keyword>
<dbReference type="Gene3D" id="3.90.320.10">
    <property type="match status" value="1"/>
</dbReference>
<dbReference type="Pfam" id="PF09588">
    <property type="entry name" value="YqaJ"/>
    <property type="match status" value="1"/>
</dbReference>
<dbReference type="GO" id="GO:0006281">
    <property type="term" value="P:DNA repair"/>
    <property type="evidence" value="ECO:0007669"/>
    <property type="project" value="UniProtKB-ARBA"/>
</dbReference>
<dbReference type="PANTHER" id="PTHR46609:SF7">
    <property type="match status" value="1"/>
</dbReference>
<evidence type="ECO:0000256" key="2">
    <source>
        <dbReference type="SAM" id="MobiDB-lite"/>
    </source>
</evidence>
<evidence type="ECO:0000313" key="5">
    <source>
        <dbReference type="Proteomes" id="UP000752171"/>
    </source>
</evidence>
<dbReference type="PROSITE" id="PS50966">
    <property type="entry name" value="ZF_SWIM"/>
    <property type="match status" value="1"/>
</dbReference>
<dbReference type="PANTHER" id="PTHR46609">
    <property type="entry name" value="EXONUCLEASE, PHAGE-TYPE/RECB, C-TERMINAL DOMAIN-CONTAINING PROTEIN"/>
    <property type="match status" value="1"/>
</dbReference>
<feature type="region of interest" description="Disordered" evidence="2">
    <location>
        <begin position="1"/>
        <end position="22"/>
    </location>
</feature>
<sequence length="448" mass="50587">MHKDTLLPSVSKRPAQPRGAKGRKDIRCIYPVTSTTMKIVFEDRVPVDIAVAECSCVAGTALCNHNVALLFQTAHYSTLNLAAVPPVLSCTETEQRWHKPRTMGVKPGRVSDMVFLSSKPKQFTVADGVRSKRYKAVRGELPDPDVLKVDEQYQDFTADIAPLITTMAISADVPLVDSAFGKVQAGSPISYQHPVPVSRVVVRHPDAPLPPPLPVDGYRLEPTNCQFVCTHQQHLHLQSLATTFDMARKIEVATREQSNSVEWHRVRRPRITSSRFREICHVRGQSSAEILSQRIRKGVDQTAAMKRGLALEPVAIQEYCRMKNTNYWPCGFVIHPDAPWLGSSPDGLVFDPTESPPFGLVEIKCPNAKSYVDCSYLKMQSGTMKLKQTHSYYWQVQGQLLLTGMEWCDFVVFAEEDILIQRIYRDCEVAKTIREKGDYFFFYFYMTV</sequence>
<keyword evidence="1" id="KW-0479">Metal-binding</keyword>
<evidence type="ECO:0000259" key="3">
    <source>
        <dbReference type="PROSITE" id="PS50966"/>
    </source>
</evidence>
<dbReference type="GO" id="GO:0008270">
    <property type="term" value="F:zinc ion binding"/>
    <property type="evidence" value="ECO:0007669"/>
    <property type="project" value="UniProtKB-KW"/>
</dbReference>
<reference evidence="4 5" key="1">
    <citation type="submission" date="2021-07" db="EMBL/GenBank/DDBJ databases">
        <authorList>
            <person name="Imarazene B."/>
            <person name="Zahm M."/>
            <person name="Klopp C."/>
            <person name="Cabau C."/>
            <person name="Beille S."/>
            <person name="Jouanno E."/>
            <person name="Castinel A."/>
            <person name="Lluch J."/>
            <person name="Gil L."/>
            <person name="Kuchtly C."/>
            <person name="Lopez Roques C."/>
            <person name="Donnadieu C."/>
            <person name="Parrinello H."/>
            <person name="Journot L."/>
            <person name="Du K."/>
            <person name="Schartl M."/>
            <person name="Retaux S."/>
            <person name="Guiguen Y."/>
        </authorList>
    </citation>
    <scope>NUCLEOTIDE SEQUENCE [LARGE SCALE GENOMIC DNA]</scope>
    <source>
        <strain evidence="4">Pach_M1</strain>
        <tissue evidence="4">Testis</tissue>
    </source>
</reference>
<dbReference type="EMBL" id="JAICCE010000003">
    <property type="protein sequence ID" value="KAG9279582.1"/>
    <property type="molecule type" value="Genomic_DNA"/>
</dbReference>
<dbReference type="InterPro" id="IPR011604">
    <property type="entry name" value="PDDEXK-like_dom_sf"/>
</dbReference>
<evidence type="ECO:0000256" key="1">
    <source>
        <dbReference type="PROSITE-ProRule" id="PRU00325"/>
    </source>
</evidence>
<dbReference type="InterPro" id="IPR007527">
    <property type="entry name" value="Znf_SWIM"/>
</dbReference>
<dbReference type="Proteomes" id="UP000752171">
    <property type="component" value="Unassembled WGS sequence"/>
</dbReference>
<protein>
    <recommendedName>
        <fullName evidence="3">SWIM-type domain-containing protein</fullName>
    </recommendedName>
</protein>
<dbReference type="CDD" id="cd22343">
    <property type="entry name" value="PDDEXK_lambda_exonuclease-like"/>
    <property type="match status" value="1"/>
</dbReference>
<gene>
    <name evidence="4" type="ORF">AMEX_G5117</name>
</gene>
<feature type="domain" description="SWIM-type" evidence="3">
    <location>
        <begin position="45"/>
        <end position="74"/>
    </location>
</feature>
<comment type="caution">
    <text evidence="4">The sequence shown here is derived from an EMBL/GenBank/DDBJ whole genome shotgun (WGS) entry which is preliminary data.</text>
</comment>
<evidence type="ECO:0000313" key="4">
    <source>
        <dbReference type="EMBL" id="KAG9279582.1"/>
    </source>
</evidence>